<dbReference type="InterPro" id="IPR005467">
    <property type="entry name" value="His_kinase_dom"/>
</dbReference>
<dbReference type="Proteomes" id="UP000186601">
    <property type="component" value="Unassembled WGS sequence"/>
</dbReference>
<dbReference type="SUPFAM" id="SSF47384">
    <property type="entry name" value="Homodimeric domain of signal transducing histidine kinase"/>
    <property type="match status" value="1"/>
</dbReference>
<dbReference type="Gene3D" id="1.10.287.130">
    <property type="match status" value="1"/>
</dbReference>
<evidence type="ECO:0008006" key="11">
    <source>
        <dbReference type="Google" id="ProtNLM"/>
    </source>
</evidence>
<proteinExistence type="predicted"/>
<feature type="domain" description="Response regulatory" evidence="8">
    <location>
        <begin position="822"/>
        <end position="935"/>
    </location>
</feature>
<dbReference type="STRING" id="98765.A0A2R6NJP0"/>
<evidence type="ECO:0000256" key="6">
    <source>
        <dbReference type="SAM" id="SignalP"/>
    </source>
</evidence>
<evidence type="ECO:0000313" key="10">
    <source>
        <dbReference type="Proteomes" id="UP000186601"/>
    </source>
</evidence>
<evidence type="ECO:0000313" key="9">
    <source>
        <dbReference type="EMBL" id="PSR72590.1"/>
    </source>
</evidence>
<feature type="domain" description="Histidine kinase" evidence="7">
    <location>
        <begin position="424"/>
        <end position="642"/>
    </location>
</feature>
<feature type="signal peptide" evidence="6">
    <location>
        <begin position="1"/>
        <end position="20"/>
    </location>
</feature>
<dbReference type="SMART" id="SM00448">
    <property type="entry name" value="REC"/>
    <property type="match status" value="1"/>
</dbReference>
<dbReference type="Pfam" id="PF00512">
    <property type="entry name" value="HisKA"/>
    <property type="match status" value="1"/>
</dbReference>
<dbReference type="EMBL" id="MLYV02001153">
    <property type="protein sequence ID" value="PSR72590.1"/>
    <property type="molecule type" value="Genomic_DNA"/>
</dbReference>
<keyword evidence="5" id="KW-0812">Transmembrane</keyword>
<evidence type="ECO:0000259" key="7">
    <source>
        <dbReference type="PROSITE" id="PS50109"/>
    </source>
</evidence>
<dbReference type="CDD" id="cd17546">
    <property type="entry name" value="REC_hyHK_CKI1_RcsC-like"/>
    <property type="match status" value="1"/>
</dbReference>
<dbReference type="Gene3D" id="3.40.50.2300">
    <property type="match status" value="1"/>
</dbReference>
<keyword evidence="5" id="KW-0472">Membrane</keyword>
<feature type="modified residue" description="4-aspartylphosphate" evidence="3">
    <location>
        <position position="871"/>
    </location>
</feature>
<dbReference type="InterPro" id="IPR036097">
    <property type="entry name" value="HisK_dim/P_sf"/>
</dbReference>
<dbReference type="GO" id="GO:0000155">
    <property type="term" value="F:phosphorelay sensor kinase activity"/>
    <property type="evidence" value="ECO:0007669"/>
    <property type="project" value="InterPro"/>
</dbReference>
<reference evidence="9 10" key="1">
    <citation type="submission" date="2018-02" db="EMBL/GenBank/DDBJ databases">
        <title>Genome sequence of the basidiomycete white-rot fungus Phlebia centrifuga.</title>
        <authorList>
            <person name="Granchi Z."/>
            <person name="Peng M."/>
            <person name="de Vries R.P."/>
            <person name="Hilden K."/>
            <person name="Makela M.R."/>
            <person name="Grigoriev I."/>
            <person name="Riley R."/>
        </authorList>
    </citation>
    <scope>NUCLEOTIDE SEQUENCE [LARGE SCALE GENOMIC DNA]</scope>
    <source>
        <strain evidence="9 10">FBCC195</strain>
    </source>
</reference>
<evidence type="ECO:0000256" key="3">
    <source>
        <dbReference type="PROSITE-ProRule" id="PRU00169"/>
    </source>
</evidence>
<keyword evidence="6" id="KW-0732">Signal</keyword>
<keyword evidence="2" id="KW-0902">Two-component regulatory system</keyword>
<evidence type="ECO:0000256" key="1">
    <source>
        <dbReference type="ARBA" id="ARBA00022553"/>
    </source>
</evidence>
<dbReference type="InterPro" id="IPR003661">
    <property type="entry name" value="HisK_dim/P_dom"/>
</dbReference>
<organism evidence="9 10">
    <name type="scientific">Hermanssonia centrifuga</name>
    <dbReference type="NCBI Taxonomy" id="98765"/>
    <lineage>
        <taxon>Eukaryota</taxon>
        <taxon>Fungi</taxon>
        <taxon>Dikarya</taxon>
        <taxon>Basidiomycota</taxon>
        <taxon>Agaricomycotina</taxon>
        <taxon>Agaricomycetes</taxon>
        <taxon>Polyporales</taxon>
        <taxon>Meruliaceae</taxon>
        <taxon>Hermanssonia</taxon>
    </lineage>
</organism>
<keyword evidence="10" id="KW-1185">Reference proteome</keyword>
<feature type="region of interest" description="Disordered" evidence="4">
    <location>
        <begin position="78"/>
        <end position="212"/>
    </location>
</feature>
<dbReference type="SMART" id="SM00387">
    <property type="entry name" value="HATPase_c"/>
    <property type="match status" value="1"/>
</dbReference>
<evidence type="ECO:0000256" key="4">
    <source>
        <dbReference type="SAM" id="MobiDB-lite"/>
    </source>
</evidence>
<feature type="transmembrane region" description="Helical" evidence="5">
    <location>
        <begin position="253"/>
        <end position="278"/>
    </location>
</feature>
<sequence>MVSAVVAILFTFAAFSSGYASEAIENSGVAVILSKWSKSIQSVLRLCFCGRRVDDLEAGSLPIAASEAEANERRPMLASFSDHGGHNADEEEEQTGHNSRPEWDRQDTDEPPPLSTESESTAIPPLPPTPPLRSSRPLSPPKGKVRTLRTVLPSQAREGPNRTSSGRTSEESASTPLTEDSSEESASLAARRLSTSSHNVSVSDTTLSSHSWSEPLHAGLSREARIRIKAQSRDRPVPEFGWKYWLKAYYKSITFLVAVRATIWGIAIVFMHYCGMWAMEIPEGRISWDWRIVILSYIVAFTLCFVGCIAMVHMEVHFLRQVAFSTIVAFGCCSMHYTGMWAATFYTRAPPSPDPGYPAFLPFAVLVVAIFVCVISNAVLAHSAILSRNRLAEIIITKRRFWRIMAEKEAAEQANELKQQFISVASHEIRTPLHAVNGYCELLAMTPLTEEQAVYVSSIQQACHAINVIAGNVLDFSKLDRNNVELSARPVLVNLRKMAEDQARIIETKGTAHPQPAVDLIVSVASAVPQSLYLDETYTFRLLSNAQKFCEDGYVCVVVSMDSDTQVSIKVSDTGCGIPKSFRNSLFQPFRQADSSLTRPKQGTGLGLSIVKHLVQRMSGTVDVESVEGEGSTFTVKLPTTLSTSTPPRPSLVLAVQKRLKVIYRHQRTARLFVDLWKQHGLIASMADSDVSFADLVKDTDIVWADRETVSQSHALQELMRANPSSELPPLFIVHSDAQELATLQPTLSTAKGVVLVKRPVITNALLEMIQNPEPHMGAHIPSSQARVRFAIPQVQTPVEERKHAFSSVPIEHPPDMEQRHTVLLVEDNMVSQHLGKRLLEKLGYEVVTAGNGQEAIDQVMQRSFLCCFMDCQMPDGFAATSKIRELENSDTLHRRLPIIALTANVSVESEEKCRAAGMDHFLPKPFRMGDTLRK</sequence>
<dbReference type="OrthoDB" id="60033at2759"/>
<dbReference type="InterPro" id="IPR005330">
    <property type="entry name" value="MHYT_dom"/>
</dbReference>
<feature type="transmembrane region" description="Helical" evidence="5">
    <location>
        <begin position="290"/>
        <end position="312"/>
    </location>
</feature>
<gene>
    <name evidence="9" type="ORF">PHLCEN_2v11583</name>
</gene>
<feature type="compositionally biased region" description="Low complexity" evidence="4">
    <location>
        <begin position="184"/>
        <end position="197"/>
    </location>
</feature>
<name>A0A2R6NJP0_9APHY</name>
<comment type="caution">
    <text evidence="9">The sequence shown here is derived from an EMBL/GenBank/DDBJ whole genome shotgun (WGS) entry which is preliminary data.</text>
</comment>
<evidence type="ECO:0000259" key="8">
    <source>
        <dbReference type="PROSITE" id="PS50110"/>
    </source>
</evidence>
<dbReference type="Pfam" id="PF00072">
    <property type="entry name" value="Response_reg"/>
    <property type="match status" value="1"/>
</dbReference>
<dbReference type="PROSITE" id="PS50110">
    <property type="entry name" value="RESPONSE_REGULATORY"/>
    <property type="match status" value="1"/>
</dbReference>
<keyword evidence="5" id="KW-1133">Transmembrane helix</keyword>
<dbReference type="AlphaFoldDB" id="A0A2R6NJP0"/>
<dbReference type="InterPro" id="IPR011006">
    <property type="entry name" value="CheY-like_superfamily"/>
</dbReference>
<dbReference type="Pfam" id="PF03707">
    <property type="entry name" value="MHYT"/>
    <property type="match status" value="2"/>
</dbReference>
<dbReference type="PANTHER" id="PTHR45339">
    <property type="entry name" value="HYBRID SIGNAL TRANSDUCTION HISTIDINE KINASE J"/>
    <property type="match status" value="1"/>
</dbReference>
<feature type="transmembrane region" description="Helical" evidence="5">
    <location>
        <begin position="359"/>
        <end position="380"/>
    </location>
</feature>
<dbReference type="PRINTS" id="PR00344">
    <property type="entry name" value="BCTRLSENSOR"/>
</dbReference>
<dbReference type="SMART" id="SM00388">
    <property type="entry name" value="HisKA"/>
    <property type="match status" value="1"/>
</dbReference>
<dbReference type="InterPro" id="IPR004358">
    <property type="entry name" value="Sig_transdc_His_kin-like_C"/>
</dbReference>
<dbReference type="InterPro" id="IPR003594">
    <property type="entry name" value="HATPase_dom"/>
</dbReference>
<evidence type="ECO:0000256" key="2">
    <source>
        <dbReference type="ARBA" id="ARBA00023012"/>
    </source>
</evidence>
<keyword evidence="1 3" id="KW-0597">Phosphoprotein</keyword>
<feature type="compositionally biased region" description="Polar residues" evidence="4">
    <location>
        <begin position="161"/>
        <end position="176"/>
    </location>
</feature>
<feature type="compositionally biased region" description="Polar residues" evidence="4">
    <location>
        <begin position="198"/>
        <end position="212"/>
    </location>
</feature>
<dbReference type="SUPFAM" id="SSF55874">
    <property type="entry name" value="ATPase domain of HSP90 chaperone/DNA topoisomerase II/histidine kinase"/>
    <property type="match status" value="1"/>
</dbReference>
<feature type="compositionally biased region" description="Basic and acidic residues" evidence="4">
    <location>
        <begin position="99"/>
        <end position="108"/>
    </location>
</feature>
<dbReference type="PANTHER" id="PTHR45339:SF1">
    <property type="entry name" value="HYBRID SIGNAL TRANSDUCTION HISTIDINE KINASE J"/>
    <property type="match status" value="1"/>
</dbReference>
<dbReference type="InterPro" id="IPR036890">
    <property type="entry name" value="HATPase_C_sf"/>
</dbReference>
<dbReference type="PROSITE" id="PS50109">
    <property type="entry name" value="HIS_KIN"/>
    <property type="match status" value="1"/>
</dbReference>
<dbReference type="CDD" id="cd00082">
    <property type="entry name" value="HisKA"/>
    <property type="match status" value="1"/>
</dbReference>
<accession>A0A2R6NJP0</accession>
<dbReference type="Pfam" id="PF02518">
    <property type="entry name" value="HATPase_c"/>
    <property type="match status" value="1"/>
</dbReference>
<dbReference type="InterPro" id="IPR001789">
    <property type="entry name" value="Sig_transdc_resp-reg_receiver"/>
</dbReference>
<feature type="transmembrane region" description="Helical" evidence="5">
    <location>
        <begin position="324"/>
        <end position="347"/>
    </location>
</feature>
<dbReference type="CDD" id="cd16922">
    <property type="entry name" value="HATPase_EvgS-ArcB-TorS-like"/>
    <property type="match status" value="1"/>
</dbReference>
<feature type="chain" id="PRO_5015361142" description="Histidine kinase" evidence="6">
    <location>
        <begin position="21"/>
        <end position="935"/>
    </location>
</feature>
<dbReference type="SUPFAM" id="SSF52172">
    <property type="entry name" value="CheY-like"/>
    <property type="match status" value="1"/>
</dbReference>
<dbReference type="Gene3D" id="3.30.565.10">
    <property type="entry name" value="Histidine kinase-like ATPase, C-terminal domain"/>
    <property type="match status" value="1"/>
</dbReference>
<protein>
    <recommendedName>
        <fullName evidence="11">Histidine kinase</fullName>
    </recommendedName>
</protein>
<evidence type="ECO:0000256" key="5">
    <source>
        <dbReference type="SAM" id="Phobius"/>
    </source>
</evidence>